<evidence type="ECO:0000256" key="1">
    <source>
        <dbReference type="SAM" id="MobiDB-lite"/>
    </source>
</evidence>
<protein>
    <submittedName>
        <fullName evidence="2">Uncharacterized protein</fullName>
    </submittedName>
</protein>
<dbReference type="EMBL" id="JJMJ01000028">
    <property type="protein sequence ID" value="PPS22963.1"/>
    <property type="molecule type" value="Genomic_DNA"/>
</dbReference>
<proteinExistence type="predicted"/>
<sequence length="320" mass="37166">MEHSFNTDIAKEYGMTAAVLYNHFLFWIIKNKADGRNYKDGKFWCYYTIKDLNKLFPYLTENKIEYALKKLADNNILVKAVHNDNKYNRTTWYAFCEEPEDLAAIPNPYKKEDKKEEKKEENSEKEGGNIQNGNSNFQKSISEFSEMEDENFQNGSSNFQKSHADILTDIASDISTNNLTNTACEKNANDFTKPYGLLNYPNWDWDIFQSVYVYWYSVLTGKPVNSIIQTLPKKDIGSDKITWLENAFNKRKVNAGVAIFETLEYIAQNKDCQQNVYLRASNYYDGIIMRLSDMRLAQEDGINTEGIGHYKNPSFDYFKG</sequence>
<organism evidence="2 3">
    <name type="scientific">Brachyspira murdochii</name>
    <dbReference type="NCBI Taxonomy" id="84378"/>
    <lineage>
        <taxon>Bacteria</taxon>
        <taxon>Pseudomonadati</taxon>
        <taxon>Spirochaetota</taxon>
        <taxon>Spirochaetia</taxon>
        <taxon>Brachyspirales</taxon>
        <taxon>Brachyspiraceae</taxon>
        <taxon>Brachyspira</taxon>
    </lineage>
</organism>
<accession>A0ABX5B6T9</accession>
<reference evidence="2 3" key="1">
    <citation type="submission" date="2014-04" db="EMBL/GenBank/DDBJ databases">
        <title>Whole genome sequence of 'Brachyspira hampsonii' D13-03603F2.</title>
        <authorList>
            <person name="Patterson A.H."/>
            <person name="Chaban B."/>
            <person name="Fernando C."/>
            <person name="Harding J.C."/>
            <person name="Hill J.E."/>
        </authorList>
    </citation>
    <scope>NUCLEOTIDE SEQUENCE [LARGE SCALE GENOMIC DNA]</scope>
    <source>
        <strain evidence="2 3">D13-03603F2</strain>
    </source>
</reference>
<keyword evidence="3" id="KW-1185">Reference proteome</keyword>
<dbReference type="Proteomes" id="UP000238924">
    <property type="component" value="Unassembled WGS sequence"/>
</dbReference>
<feature type="compositionally biased region" description="Basic and acidic residues" evidence="1">
    <location>
        <begin position="109"/>
        <end position="127"/>
    </location>
</feature>
<gene>
    <name evidence="2" type="ORF">DJ52_01845</name>
</gene>
<dbReference type="RefSeq" id="WP_104617925.1">
    <property type="nucleotide sequence ID" value="NZ_JJMJ01000028.1"/>
</dbReference>
<name>A0ABX5B6T9_9SPIR</name>
<feature type="region of interest" description="Disordered" evidence="1">
    <location>
        <begin position="106"/>
        <end position="136"/>
    </location>
</feature>
<comment type="caution">
    <text evidence="2">The sequence shown here is derived from an EMBL/GenBank/DDBJ whole genome shotgun (WGS) entry which is preliminary data.</text>
</comment>
<evidence type="ECO:0000313" key="2">
    <source>
        <dbReference type="EMBL" id="PPS22963.1"/>
    </source>
</evidence>
<evidence type="ECO:0000313" key="3">
    <source>
        <dbReference type="Proteomes" id="UP000238924"/>
    </source>
</evidence>